<dbReference type="EMBL" id="JAEKNQ010000054">
    <property type="protein sequence ID" value="MBJ7604203.1"/>
    <property type="molecule type" value="Genomic_DNA"/>
</dbReference>
<reference evidence="1 2" key="1">
    <citation type="submission" date="2020-10" db="EMBL/GenBank/DDBJ databases">
        <title>Ca. Dormibacterota MAGs.</title>
        <authorList>
            <person name="Montgomery K."/>
        </authorList>
    </citation>
    <scope>NUCLEOTIDE SEQUENCE [LARGE SCALE GENOMIC DNA]</scope>
    <source>
        <strain evidence="1">SC8811_S16_3</strain>
    </source>
</reference>
<evidence type="ECO:0000313" key="1">
    <source>
        <dbReference type="EMBL" id="MBJ7604203.1"/>
    </source>
</evidence>
<gene>
    <name evidence="1" type="ORF">JF888_13580</name>
</gene>
<organism evidence="1 2">
    <name type="scientific">Candidatus Dormiibacter inghamiae</name>
    <dbReference type="NCBI Taxonomy" id="3127013"/>
    <lineage>
        <taxon>Bacteria</taxon>
        <taxon>Bacillati</taxon>
        <taxon>Candidatus Dormiibacterota</taxon>
        <taxon>Candidatus Dormibacteria</taxon>
        <taxon>Candidatus Dormibacterales</taxon>
        <taxon>Candidatus Dormibacteraceae</taxon>
        <taxon>Candidatus Dormiibacter</taxon>
    </lineage>
</organism>
<name>A0A934NEF8_9BACT</name>
<dbReference type="RefSeq" id="WP_338181444.1">
    <property type="nucleotide sequence ID" value="NZ_JAEKNQ010000054.1"/>
</dbReference>
<evidence type="ECO:0000313" key="2">
    <source>
        <dbReference type="Proteomes" id="UP000620075"/>
    </source>
</evidence>
<protein>
    <submittedName>
        <fullName evidence="1">Uncharacterized protein</fullName>
    </submittedName>
</protein>
<sequence>MDKSEKRPAGFLLRLVFGSDVADTDREHVLRSLADLPVEIRTETGPGIALIAGDSLEELKADPETRARILGAALLQVMIGLRNRHCTKHLWLDLRVVGQEVDLLYSFPPPFDLKAARAVAADLIRWEEPADTSRWWFRDGWVGMDHLWRQTTAELAARPLTAGRVLALLEGREYPDWRPVQHFIERHASCVILSAAFT</sequence>
<comment type="caution">
    <text evidence="1">The sequence shown here is derived from an EMBL/GenBank/DDBJ whole genome shotgun (WGS) entry which is preliminary data.</text>
</comment>
<dbReference type="Proteomes" id="UP000620075">
    <property type="component" value="Unassembled WGS sequence"/>
</dbReference>
<dbReference type="AlphaFoldDB" id="A0A934NEF8"/>
<proteinExistence type="predicted"/>
<accession>A0A934NEF8</accession>